<sequence length="81" mass="9174">MRRRTRSRLYPALDARKAHCSTLPHAHVAHTNDAISTFLLFDEYCVSLAIFHISPMVIGLYVPAISMAAITKYVLMVQRKS</sequence>
<dbReference type="Proteomes" id="UP000078542">
    <property type="component" value="Unassembled WGS sequence"/>
</dbReference>
<keyword evidence="1" id="KW-0472">Membrane</keyword>
<reference evidence="2 3" key="1">
    <citation type="submission" date="2016-03" db="EMBL/GenBank/DDBJ databases">
        <title>Cyphomyrmex costatus WGS genome.</title>
        <authorList>
            <person name="Nygaard S."/>
            <person name="Hu H."/>
            <person name="Boomsma J."/>
            <person name="Zhang G."/>
        </authorList>
    </citation>
    <scope>NUCLEOTIDE SEQUENCE [LARGE SCALE GENOMIC DNA]</scope>
    <source>
        <strain evidence="2">MS0001</strain>
        <tissue evidence="2">Whole body</tissue>
    </source>
</reference>
<gene>
    <name evidence="2" type="ORF">ALC62_06044</name>
</gene>
<evidence type="ECO:0000256" key="1">
    <source>
        <dbReference type="SAM" id="Phobius"/>
    </source>
</evidence>
<proteinExistence type="predicted"/>
<feature type="transmembrane region" description="Helical" evidence="1">
    <location>
        <begin position="49"/>
        <end position="75"/>
    </location>
</feature>
<keyword evidence="1" id="KW-0812">Transmembrane</keyword>
<evidence type="ECO:0000313" key="2">
    <source>
        <dbReference type="EMBL" id="KYN03177.1"/>
    </source>
</evidence>
<keyword evidence="3" id="KW-1185">Reference proteome</keyword>
<evidence type="ECO:0000313" key="3">
    <source>
        <dbReference type="Proteomes" id="UP000078542"/>
    </source>
</evidence>
<accession>A0A195CRQ7</accession>
<dbReference type="AlphaFoldDB" id="A0A195CRQ7"/>
<keyword evidence="1" id="KW-1133">Transmembrane helix</keyword>
<dbReference type="EMBL" id="KQ977381">
    <property type="protein sequence ID" value="KYN03177.1"/>
    <property type="molecule type" value="Genomic_DNA"/>
</dbReference>
<organism evidence="2 3">
    <name type="scientific">Cyphomyrmex costatus</name>
    <dbReference type="NCBI Taxonomy" id="456900"/>
    <lineage>
        <taxon>Eukaryota</taxon>
        <taxon>Metazoa</taxon>
        <taxon>Ecdysozoa</taxon>
        <taxon>Arthropoda</taxon>
        <taxon>Hexapoda</taxon>
        <taxon>Insecta</taxon>
        <taxon>Pterygota</taxon>
        <taxon>Neoptera</taxon>
        <taxon>Endopterygota</taxon>
        <taxon>Hymenoptera</taxon>
        <taxon>Apocrita</taxon>
        <taxon>Aculeata</taxon>
        <taxon>Formicoidea</taxon>
        <taxon>Formicidae</taxon>
        <taxon>Myrmicinae</taxon>
        <taxon>Cyphomyrmex</taxon>
    </lineage>
</organism>
<protein>
    <submittedName>
        <fullName evidence="2">Uncharacterized protein</fullName>
    </submittedName>
</protein>
<name>A0A195CRQ7_9HYME</name>